<evidence type="ECO:0000313" key="10">
    <source>
        <dbReference type="Proteomes" id="UP000199681"/>
    </source>
</evidence>
<dbReference type="PANTHER" id="PTHR30349:SF41">
    <property type="entry name" value="INTEGRASE_RECOMBINASE PROTEIN MJ0367-RELATED"/>
    <property type="match status" value="1"/>
</dbReference>
<evidence type="ECO:0000259" key="6">
    <source>
        <dbReference type="PROSITE" id="PS51898"/>
    </source>
</evidence>
<dbReference type="InterPro" id="IPR010998">
    <property type="entry name" value="Integrase_recombinase_N"/>
</dbReference>
<dbReference type="InterPro" id="IPR050090">
    <property type="entry name" value="Tyrosine_recombinase_XerCD"/>
</dbReference>
<dbReference type="EMBL" id="FOPW01000031">
    <property type="protein sequence ID" value="SFI00717.1"/>
    <property type="molecule type" value="Genomic_DNA"/>
</dbReference>
<gene>
    <name evidence="9" type="ORF">E3O11_13195</name>
    <name evidence="8" type="ORF">SAMN05216274_1313</name>
</gene>
<dbReference type="Gene3D" id="1.10.150.130">
    <property type="match status" value="1"/>
</dbReference>
<dbReference type="Pfam" id="PF02899">
    <property type="entry name" value="Phage_int_SAM_1"/>
    <property type="match status" value="1"/>
</dbReference>
<accession>A0A1I3ENZ9</accession>
<evidence type="ECO:0000313" key="8">
    <source>
        <dbReference type="EMBL" id="SFI00717.1"/>
    </source>
</evidence>
<dbReference type="Gene3D" id="1.10.443.10">
    <property type="entry name" value="Intergrase catalytic core"/>
    <property type="match status" value="2"/>
</dbReference>
<dbReference type="EMBL" id="SOFE01000023">
    <property type="protein sequence ID" value="TFB82808.1"/>
    <property type="molecule type" value="Genomic_DNA"/>
</dbReference>
<protein>
    <submittedName>
        <fullName evidence="8">Site-specific recombinase XerD</fullName>
    </submittedName>
</protein>
<evidence type="ECO:0000256" key="5">
    <source>
        <dbReference type="PROSITE-ProRule" id="PRU01248"/>
    </source>
</evidence>
<dbReference type="PROSITE" id="PS51900">
    <property type="entry name" value="CB"/>
    <property type="match status" value="2"/>
</dbReference>
<evidence type="ECO:0000256" key="4">
    <source>
        <dbReference type="ARBA" id="ARBA00023172"/>
    </source>
</evidence>
<feature type="domain" description="Core-binding (CB)" evidence="7">
    <location>
        <begin position="22"/>
        <end position="118"/>
    </location>
</feature>
<dbReference type="GO" id="GO:0006310">
    <property type="term" value="P:DNA recombination"/>
    <property type="evidence" value="ECO:0007669"/>
    <property type="project" value="UniProtKB-KW"/>
</dbReference>
<dbReference type="Pfam" id="PF00589">
    <property type="entry name" value="Phage_integrase"/>
    <property type="match status" value="2"/>
</dbReference>
<evidence type="ECO:0000313" key="9">
    <source>
        <dbReference type="EMBL" id="TFB82808.1"/>
    </source>
</evidence>
<keyword evidence="3 5" id="KW-0238">DNA-binding</keyword>
<comment type="similarity">
    <text evidence="1">Belongs to the 'phage' integrase family.</text>
</comment>
<feature type="domain" description="Core-binding (CB)" evidence="7">
    <location>
        <begin position="423"/>
        <end position="504"/>
    </location>
</feature>
<dbReference type="InterPro" id="IPR044068">
    <property type="entry name" value="CB"/>
</dbReference>
<evidence type="ECO:0000313" key="11">
    <source>
        <dbReference type="Proteomes" id="UP000297963"/>
    </source>
</evidence>
<proteinExistence type="inferred from homology"/>
<keyword evidence="4" id="KW-0233">DNA recombination</keyword>
<dbReference type="InterPro" id="IPR002104">
    <property type="entry name" value="Integrase_catalytic"/>
</dbReference>
<dbReference type="InterPro" id="IPR013762">
    <property type="entry name" value="Integrase-like_cat_sf"/>
</dbReference>
<comment type="caution">
    <text evidence="9">The sequence shown here is derived from an EMBL/GenBank/DDBJ whole genome shotgun (WGS) entry which is preliminary data.</text>
</comment>
<dbReference type="SUPFAM" id="SSF56349">
    <property type="entry name" value="DNA breaking-rejoining enzymes"/>
    <property type="match status" value="2"/>
</dbReference>
<evidence type="ECO:0000256" key="3">
    <source>
        <dbReference type="ARBA" id="ARBA00023125"/>
    </source>
</evidence>
<name>A0A1I3ENZ9_9MICO</name>
<dbReference type="Proteomes" id="UP000199681">
    <property type="component" value="Unassembled WGS sequence"/>
</dbReference>
<dbReference type="InterPro" id="IPR011010">
    <property type="entry name" value="DNA_brk_join_enz"/>
</dbReference>
<dbReference type="RefSeq" id="WP_092453218.1">
    <property type="nucleotide sequence ID" value="NZ_BKAC01000038.1"/>
</dbReference>
<keyword evidence="10" id="KW-1185">Reference proteome</keyword>
<organism evidence="9 11">
    <name type="scientific">Cryobacterium levicorallinum</name>
    <dbReference type="NCBI Taxonomy" id="995038"/>
    <lineage>
        <taxon>Bacteria</taxon>
        <taxon>Bacillati</taxon>
        <taxon>Actinomycetota</taxon>
        <taxon>Actinomycetes</taxon>
        <taxon>Micrococcales</taxon>
        <taxon>Microbacteriaceae</taxon>
        <taxon>Cryobacterium</taxon>
    </lineage>
</organism>
<feature type="domain" description="Tyr recombinase" evidence="6">
    <location>
        <begin position="529"/>
        <end position="721"/>
    </location>
</feature>
<dbReference type="STRING" id="995038.SAMN05216274_1313"/>
<dbReference type="GO" id="GO:0015074">
    <property type="term" value="P:DNA integration"/>
    <property type="evidence" value="ECO:0007669"/>
    <property type="project" value="UniProtKB-KW"/>
</dbReference>
<dbReference type="Proteomes" id="UP000297963">
    <property type="component" value="Unassembled WGS sequence"/>
</dbReference>
<evidence type="ECO:0000259" key="7">
    <source>
        <dbReference type="PROSITE" id="PS51900"/>
    </source>
</evidence>
<reference evidence="9 11" key="2">
    <citation type="submission" date="2019-03" db="EMBL/GenBank/DDBJ databases">
        <title>Genomics of glacier-inhabiting Cryobacterium strains.</title>
        <authorList>
            <person name="Liu Q."/>
            <person name="Xin Y.-H."/>
        </authorList>
    </citation>
    <scope>NUCLEOTIDE SEQUENCE [LARGE SCALE GENOMIC DNA]</scope>
    <source>
        <strain evidence="9 11">Hh34</strain>
    </source>
</reference>
<feature type="domain" description="Tyr recombinase" evidence="6">
    <location>
        <begin position="164"/>
        <end position="351"/>
    </location>
</feature>
<dbReference type="PANTHER" id="PTHR30349">
    <property type="entry name" value="PHAGE INTEGRASE-RELATED"/>
    <property type="match status" value="1"/>
</dbReference>
<reference evidence="8 10" key="1">
    <citation type="submission" date="2016-10" db="EMBL/GenBank/DDBJ databases">
        <authorList>
            <person name="Varghese N."/>
            <person name="Submissions S."/>
        </authorList>
    </citation>
    <scope>NUCLEOTIDE SEQUENCE [LARGE SCALE GENOMIC DNA]</scope>
    <source>
        <strain evidence="8 10">GMCC 1.11211</strain>
    </source>
</reference>
<evidence type="ECO:0000256" key="1">
    <source>
        <dbReference type="ARBA" id="ARBA00008857"/>
    </source>
</evidence>
<evidence type="ECO:0000256" key="2">
    <source>
        <dbReference type="ARBA" id="ARBA00022908"/>
    </source>
</evidence>
<keyword evidence="2" id="KW-0229">DNA integration</keyword>
<dbReference type="GO" id="GO:0003677">
    <property type="term" value="F:DNA binding"/>
    <property type="evidence" value="ECO:0007669"/>
    <property type="project" value="UniProtKB-UniRule"/>
</dbReference>
<dbReference type="PROSITE" id="PS51898">
    <property type="entry name" value="TYR_RECOMBINASE"/>
    <property type="match status" value="2"/>
</dbReference>
<sequence length="846" mass="94627">MRVQLVVMPDGSQSWTVLDDDGEPVPTVEAFLAHLQALDRSPTTVRTYATSLKMWLVFLSRIGVVADAATIDHVSRFVAWLRAPAENVTVLAGGMGRCCPATVNKHLAALFAFYDYRARNGVELAQVLVAWRSSNRGGYRPFLHHVTAGKPVATRPLRLRQERRLPRTLTDEQVLTLIEACEHLRDRFLLVLLAETGMRVGQALGLRHADFVSHRREVRIVPRPDNANGARAKTLDVHTLPMSAGLARLYTAYMFEEYGECESDYVFVNLFAEPCGRPLRYQAVYQLVRKLRARTGIDFTLHMLRHTRSTDLLRHGVGVEVVARLLTHRSSTTTSQTYIHLDVGDLRAELERCNAATRGRKLTPRERHDARQRAAAGAGCGAGIGRALRRRRLACRSAGSARCPRPGLGRFRRHRAGMAATGRETLGSAATFDRHAFNTIRAGAAALKRFSDFIAGCAPAAVQPQQIDRPLLERYLAWLAAQPLADSTKALSRVFLRGFLEENRRHGWAPAIPTTAVIYPDELSSRRHSLPRFIPEFVMSQLENTDNLAQLEARYQNLVVLITETGLRATDACTLGSNPLLVDSAGWPCLRFTASKMRAEHLLPLSKRAAEAIRAQQRTVTETHPDGSEWLFPSRFAPDLPVPYDTLRRAFTIWQQRIGLHDEAGRAVHVTIHQLRHSLGTRLINAGVPQHVIQRLLTHASPEMTAVYAHMHDSTIRAEFERYCLTRVDVEGRRLGFDPSAVTADAEWVKHRLARATDTLPNGYCGRPPQQECPHPNACLTCPDFQTTVEFLPIHQQQADRTRELLTVAEDSGRQRQADNHGKVLFSLDKIIASLEALRPQNDGHV</sequence>
<dbReference type="AlphaFoldDB" id="A0A1I3ENZ9"/>
<dbReference type="InterPro" id="IPR004107">
    <property type="entry name" value="Integrase_SAM-like_N"/>
</dbReference>